<organism evidence="4 5">
    <name type="scientific">Rhododendron griersonianum</name>
    <dbReference type="NCBI Taxonomy" id="479676"/>
    <lineage>
        <taxon>Eukaryota</taxon>
        <taxon>Viridiplantae</taxon>
        <taxon>Streptophyta</taxon>
        <taxon>Embryophyta</taxon>
        <taxon>Tracheophyta</taxon>
        <taxon>Spermatophyta</taxon>
        <taxon>Magnoliopsida</taxon>
        <taxon>eudicotyledons</taxon>
        <taxon>Gunneridae</taxon>
        <taxon>Pentapetalae</taxon>
        <taxon>asterids</taxon>
        <taxon>Ericales</taxon>
        <taxon>Ericaceae</taxon>
        <taxon>Ericoideae</taxon>
        <taxon>Rhodoreae</taxon>
        <taxon>Rhododendron</taxon>
    </lineage>
</organism>
<dbReference type="GO" id="GO:0005737">
    <property type="term" value="C:cytoplasm"/>
    <property type="evidence" value="ECO:0007669"/>
    <property type="project" value="TreeGrafter"/>
</dbReference>
<evidence type="ECO:0000313" key="4">
    <source>
        <dbReference type="EMBL" id="KAG5521406.1"/>
    </source>
</evidence>
<accession>A0AAV6HZ06</accession>
<dbReference type="SMART" id="SM00320">
    <property type="entry name" value="WD40"/>
    <property type="match status" value="2"/>
</dbReference>
<dbReference type="EMBL" id="JACTNZ010000012">
    <property type="protein sequence ID" value="KAG5521406.1"/>
    <property type="molecule type" value="Genomic_DNA"/>
</dbReference>
<reference evidence="4" key="1">
    <citation type="submission" date="2020-08" db="EMBL/GenBank/DDBJ databases">
        <title>Plant Genome Project.</title>
        <authorList>
            <person name="Zhang R.-G."/>
        </authorList>
    </citation>
    <scope>NUCLEOTIDE SEQUENCE</scope>
    <source>
        <strain evidence="4">WSP0</strain>
        <tissue evidence="4">Leaf</tissue>
    </source>
</reference>
<evidence type="ECO:0000256" key="1">
    <source>
        <dbReference type="ARBA" id="ARBA00022490"/>
    </source>
</evidence>
<dbReference type="AlphaFoldDB" id="A0AAV6HZ06"/>
<dbReference type="Proteomes" id="UP000823749">
    <property type="component" value="Chromosome 12"/>
</dbReference>
<comment type="caution">
    <text evidence="4">The sequence shown here is derived from an EMBL/GenBank/DDBJ whole genome shotgun (WGS) entry which is preliminary data.</text>
</comment>
<keyword evidence="3" id="KW-0677">Repeat</keyword>
<dbReference type="Gene3D" id="2.130.10.10">
    <property type="entry name" value="YVTN repeat-like/Quinoprotein amine dehydrogenase"/>
    <property type="match status" value="1"/>
</dbReference>
<dbReference type="GO" id="GO:0043130">
    <property type="term" value="F:ubiquitin binding"/>
    <property type="evidence" value="ECO:0007669"/>
    <property type="project" value="TreeGrafter"/>
</dbReference>
<dbReference type="GO" id="GO:0010992">
    <property type="term" value="P:ubiquitin recycling"/>
    <property type="evidence" value="ECO:0007669"/>
    <property type="project" value="TreeGrafter"/>
</dbReference>
<keyword evidence="5" id="KW-1185">Reference proteome</keyword>
<dbReference type="GO" id="GO:0005634">
    <property type="term" value="C:nucleus"/>
    <property type="evidence" value="ECO:0007669"/>
    <property type="project" value="TreeGrafter"/>
</dbReference>
<protein>
    <submittedName>
        <fullName evidence="4">Uncharacterized protein</fullName>
    </submittedName>
</protein>
<keyword evidence="2" id="KW-0853">WD repeat</keyword>
<evidence type="ECO:0000313" key="5">
    <source>
        <dbReference type="Proteomes" id="UP000823749"/>
    </source>
</evidence>
<dbReference type="PANTHER" id="PTHR19849">
    <property type="entry name" value="PHOSPHOLIPASE A-2-ACTIVATING PROTEIN"/>
    <property type="match status" value="1"/>
</dbReference>
<keyword evidence="1" id="KW-0963">Cytoplasm</keyword>
<gene>
    <name evidence="4" type="ORF">RHGRI_033843</name>
</gene>
<sequence length="336" mass="37516">MWSGKKHIMKVELEVLYLSVIFVSNKAKSVGDSVLKQGIPRRVLAPRCLAEATNPYLGGYYSTTNAEYSLQGAWSSEYQVASFRTLVGEGVLYDLVIWCSSFSALSGATSSIRLWAISGQVLMEMVGHTSICYSVDSHVSGLIVSGSEDCFAKIWKVVITVIQVPNKNFMLRKHAAPPVRNMTVLWMNFLQMENDFVWDVKFLENGDIVTACSDGVVRIWTVNNDKIDDLSELESFASQLSHYKISRKKVGGLKLDLPGLEALQLPGTSDGQTKVVRKGDNGVAYAWNLREQKWDKVRTLSYTRAKFWEDYSRVYNLPLCLSDGSLLETNECSSCG</sequence>
<evidence type="ECO:0000256" key="3">
    <source>
        <dbReference type="ARBA" id="ARBA00022737"/>
    </source>
</evidence>
<dbReference type="Pfam" id="PF00400">
    <property type="entry name" value="WD40"/>
    <property type="match status" value="2"/>
</dbReference>
<evidence type="ECO:0000256" key="2">
    <source>
        <dbReference type="ARBA" id="ARBA00022574"/>
    </source>
</evidence>
<dbReference type="InterPro" id="IPR001680">
    <property type="entry name" value="WD40_rpt"/>
</dbReference>
<dbReference type="GO" id="GO:0043161">
    <property type="term" value="P:proteasome-mediated ubiquitin-dependent protein catabolic process"/>
    <property type="evidence" value="ECO:0007669"/>
    <property type="project" value="TreeGrafter"/>
</dbReference>
<dbReference type="InterPro" id="IPR036322">
    <property type="entry name" value="WD40_repeat_dom_sf"/>
</dbReference>
<dbReference type="PANTHER" id="PTHR19849:SF0">
    <property type="entry name" value="PHOSPHOLIPASE A-2-ACTIVATING PROTEIN"/>
    <property type="match status" value="1"/>
</dbReference>
<dbReference type="InterPro" id="IPR015943">
    <property type="entry name" value="WD40/YVTN_repeat-like_dom_sf"/>
</dbReference>
<name>A0AAV6HZ06_9ERIC</name>
<proteinExistence type="predicted"/>
<dbReference type="SUPFAM" id="SSF50978">
    <property type="entry name" value="WD40 repeat-like"/>
    <property type="match status" value="1"/>
</dbReference>